<keyword evidence="5 6" id="KW-0238">DNA-binding</keyword>
<dbReference type="GO" id="GO:0016757">
    <property type="term" value="F:glycosyltransferase activity"/>
    <property type="evidence" value="ECO:0007669"/>
    <property type="project" value="UniProtKB-KW"/>
</dbReference>
<keyword evidence="4" id="KW-0548">Nucleotidyltransferase</keyword>
<evidence type="ECO:0000256" key="3">
    <source>
        <dbReference type="ARBA" id="ARBA00022679"/>
    </source>
</evidence>
<evidence type="ECO:0000259" key="7">
    <source>
        <dbReference type="PROSITE" id="PS52018"/>
    </source>
</evidence>
<comment type="similarity">
    <text evidence="6">Belongs to the DarT ADP-ribosyltransferase family.</text>
</comment>
<evidence type="ECO:0000256" key="4">
    <source>
        <dbReference type="ARBA" id="ARBA00022695"/>
    </source>
</evidence>
<evidence type="ECO:0000256" key="5">
    <source>
        <dbReference type="ARBA" id="ARBA00023125"/>
    </source>
</evidence>
<proteinExistence type="inferred from homology"/>
<keyword evidence="1 6" id="KW-1277">Toxin-antitoxin system</keyword>
<dbReference type="Proteomes" id="UP000321362">
    <property type="component" value="Chromosome"/>
</dbReference>
<protein>
    <submittedName>
        <fullName evidence="8">DUF4433 domain-containing protein</fullName>
    </submittedName>
</protein>
<dbReference type="InterPro" id="IPR029494">
    <property type="entry name" value="DarT"/>
</dbReference>
<dbReference type="GO" id="GO:0003677">
    <property type="term" value="F:DNA binding"/>
    <property type="evidence" value="ECO:0007669"/>
    <property type="project" value="UniProtKB-UniRule"/>
</dbReference>
<accession>A0A5B8VZ17</accession>
<evidence type="ECO:0000256" key="2">
    <source>
        <dbReference type="ARBA" id="ARBA00022676"/>
    </source>
</evidence>
<feature type="domain" description="DarT" evidence="7">
    <location>
        <begin position="207"/>
        <end position="362"/>
    </location>
</feature>
<comment type="caution">
    <text evidence="6">Lacks conserved residue(s) required for the propagation of feature annotation.</text>
</comment>
<gene>
    <name evidence="8" type="ORF">FSB76_13455</name>
</gene>
<organism evidence="8 9">
    <name type="scientific">Mucilaginibacter ginsenosidivorax</name>
    <dbReference type="NCBI Taxonomy" id="862126"/>
    <lineage>
        <taxon>Bacteria</taxon>
        <taxon>Pseudomonadati</taxon>
        <taxon>Bacteroidota</taxon>
        <taxon>Sphingobacteriia</taxon>
        <taxon>Sphingobacteriales</taxon>
        <taxon>Sphingobacteriaceae</taxon>
        <taxon>Mucilaginibacter</taxon>
    </lineage>
</organism>
<reference evidence="8 9" key="1">
    <citation type="journal article" date="2013" name="J. Microbiol.">
        <title>Mucilaginibacter ginsenosidivorax sp. nov., with ginsenoside converting activity isolated from sediment.</title>
        <authorList>
            <person name="Kim J.K."/>
            <person name="Choi T.E."/>
            <person name="Liu Q.M."/>
            <person name="Park H.Y."/>
            <person name="Yi T.H."/>
            <person name="Yoon M.H."/>
            <person name="Kim S.C."/>
            <person name="Im W.T."/>
        </authorList>
    </citation>
    <scope>NUCLEOTIDE SEQUENCE [LARGE SCALE GENOMIC DNA]</scope>
    <source>
        <strain evidence="8 9">KHI28</strain>
    </source>
</reference>
<name>A0A5B8VZ17_9SPHI</name>
<keyword evidence="9" id="KW-1185">Reference proteome</keyword>
<dbReference type="OrthoDB" id="7605323at2"/>
<dbReference type="GO" id="GO:0016779">
    <property type="term" value="F:nucleotidyltransferase activity"/>
    <property type="evidence" value="ECO:0007669"/>
    <property type="project" value="UniProtKB-KW"/>
</dbReference>
<dbReference type="PROSITE" id="PS52018">
    <property type="entry name" value="DART"/>
    <property type="match status" value="1"/>
</dbReference>
<evidence type="ECO:0000256" key="1">
    <source>
        <dbReference type="ARBA" id="ARBA00022649"/>
    </source>
</evidence>
<dbReference type="EMBL" id="CP042437">
    <property type="protein sequence ID" value="QEC76900.1"/>
    <property type="molecule type" value="Genomic_DNA"/>
</dbReference>
<dbReference type="KEGG" id="mgk:FSB76_13455"/>
<evidence type="ECO:0000313" key="8">
    <source>
        <dbReference type="EMBL" id="QEC76900.1"/>
    </source>
</evidence>
<evidence type="ECO:0000256" key="6">
    <source>
        <dbReference type="PROSITE-ProRule" id="PRU01362"/>
    </source>
</evidence>
<keyword evidence="2" id="KW-0328">Glycosyltransferase</keyword>
<evidence type="ECO:0000313" key="9">
    <source>
        <dbReference type="Proteomes" id="UP000321362"/>
    </source>
</evidence>
<keyword evidence="3" id="KW-0808">Transferase</keyword>
<dbReference type="RefSeq" id="WP_147054108.1">
    <property type="nucleotide sequence ID" value="NZ_CP042437.1"/>
</dbReference>
<sequence length="362" mass="42130">MSEKVIGPDAHAEYIRTLERLLGNVAEIKSLLLNYEQKDKQVNVRELIGIYDNIFQDQALSPHIDYEIKFVPKSTYAYIPAELNEENAYYHLTLKISSPEFSWLNDLYAGRIDELLQYFRYLFSSVDSVFVLRNKTKLNQFQALTDEIAADITAFLEKVLENEHNLPDFLRQQDAEIELLRAQPKEKVIYKTDAEAFNIIIKKNGIYKLYHFTDRSNIDSILQHGYLYSWKYCEENEILIPAPGGNSLSRDLDSRKKLENYVRTSFCQKHPMLNRVIGDGTVKNPVFLEIDPEIIYWNGTKFSNMNATRKDAMIGESVADFTRINYALTQRTPQYGDRSHYDAFQAEVLVFEKIPIAYIKNL</sequence>
<dbReference type="AlphaFoldDB" id="A0A5B8VZ17"/>
<dbReference type="Pfam" id="PF14487">
    <property type="entry name" value="DarT"/>
    <property type="match status" value="1"/>
</dbReference>